<evidence type="ECO:0000313" key="1">
    <source>
        <dbReference type="EMBL" id="ETK10728.1"/>
    </source>
</evidence>
<dbReference type="EMBL" id="AYYD01000627">
    <property type="protein sequence ID" value="ETK10728.1"/>
    <property type="molecule type" value="Genomic_DNA"/>
</dbReference>
<dbReference type="AlphaFoldDB" id="W2CUI4"/>
<sequence length="89" mass="10069">MQTYNERTKGKEEMTRLMTREEREAGVYAFYKSRLEAGVGKMRSVYDTMGKFSIAAPITVYRIKSRVEKRLEAAAANGRTAEAAEGQEP</sequence>
<gene>
    <name evidence="1" type="ORF">T231_03260</name>
</gene>
<keyword evidence="2" id="KW-1185">Reference proteome</keyword>
<organism evidence="1 2">
    <name type="scientific">Tannerella sp. oral taxon BU063 isolate Cell 6/7/9</name>
    <dbReference type="NCBI Taxonomy" id="1411021"/>
    <lineage>
        <taxon>Bacteria</taxon>
        <taxon>Pseudomonadati</taxon>
        <taxon>Bacteroidota</taxon>
        <taxon>Bacteroidia</taxon>
        <taxon>Bacteroidales</taxon>
        <taxon>Tannerellaceae</taxon>
        <taxon>Tannerella</taxon>
    </lineage>
</organism>
<evidence type="ECO:0000313" key="2">
    <source>
        <dbReference type="Proteomes" id="UP000018874"/>
    </source>
</evidence>
<comment type="caution">
    <text evidence="1">The sequence shown here is derived from an EMBL/GenBank/DDBJ whole genome shotgun (WGS) entry which is preliminary data.</text>
</comment>
<dbReference type="PATRIC" id="fig|1411021.3.peg.199"/>
<protein>
    <submittedName>
        <fullName evidence="1">Uncharacterized protein</fullName>
    </submittedName>
</protein>
<proteinExistence type="predicted"/>
<name>W2CUI4_9BACT</name>
<dbReference type="Proteomes" id="UP000018874">
    <property type="component" value="Unassembled WGS sequence"/>
</dbReference>
<reference evidence="1 2" key="1">
    <citation type="submission" date="2013-11" db="EMBL/GenBank/DDBJ databases">
        <title>Single cell genomics of uncultured Tannerella BU063 (oral taxon 286).</title>
        <authorList>
            <person name="Beall C.J."/>
            <person name="Campbell A.G."/>
            <person name="Griffen A.L."/>
            <person name="Podar M."/>
            <person name="Leys E.J."/>
        </authorList>
    </citation>
    <scope>NUCLEOTIDE SEQUENCE [LARGE SCALE GENOMIC DNA]</scope>
    <source>
        <strain evidence="1">Cell 6/7/9</strain>
    </source>
</reference>
<accession>W2CUI4</accession>